<keyword evidence="1" id="KW-1133">Transmembrane helix</keyword>
<keyword evidence="1" id="KW-0472">Membrane</keyword>
<sequence>MADRIFAGVLLLVAIGYTVIAFTVIHAPFQYDPLGPESWPRILGVVAIPCILFVLAKPDVARLGLPGKTWRRLAALIVMLFAYAYLFQPLGFILATFAFCMALSLMLGARLVPALAFSAGIGIVGYFLCTKLLDLNLPAGVLTIFR</sequence>
<feature type="transmembrane region" description="Helical" evidence="1">
    <location>
        <begin position="5"/>
        <end position="27"/>
    </location>
</feature>
<name>A0A9X1P3V9_9HYPH</name>
<dbReference type="RefSeq" id="WP_233718857.1">
    <property type="nucleotide sequence ID" value="NZ_JAJUWU010000006.1"/>
</dbReference>
<protein>
    <submittedName>
        <fullName evidence="4">Tripartite tricarboxylate transporter TctB family protein</fullName>
    </submittedName>
</protein>
<feature type="transmembrane region" description="Helical" evidence="1">
    <location>
        <begin position="111"/>
        <end position="129"/>
    </location>
</feature>
<evidence type="ECO:0000256" key="1">
    <source>
        <dbReference type="SAM" id="Phobius"/>
    </source>
</evidence>
<organism evidence="4 5">
    <name type="scientific">Jiella avicenniae</name>
    <dbReference type="NCBI Taxonomy" id="2907202"/>
    <lineage>
        <taxon>Bacteria</taxon>
        <taxon>Pseudomonadati</taxon>
        <taxon>Pseudomonadota</taxon>
        <taxon>Alphaproteobacteria</taxon>
        <taxon>Hyphomicrobiales</taxon>
        <taxon>Aurantimonadaceae</taxon>
        <taxon>Jiella</taxon>
    </lineage>
</organism>
<dbReference type="Proteomes" id="UP001139035">
    <property type="component" value="Unassembled WGS sequence"/>
</dbReference>
<feature type="transmembrane region" description="Helical" evidence="1">
    <location>
        <begin position="39"/>
        <end position="56"/>
    </location>
</feature>
<comment type="caution">
    <text evidence="4">The sequence shown here is derived from an EMBL/GenBank/DDBJ whole genome shotgun (WGS) entry which is preliminary data.</text>
</comment>
<dbReference type="EMBL" id="JAJUWU010000006">
    <property type="protein sequence ID" value="MCE7027749.1"/>
    <property type="molecule type" value="Genomic_DNA"/>
</dbReference>
<evidence type="ECO:0000259" key="2">
    <source>
        <dbReference type="Pfam" id="PF07331"/>
    </source>
</evidence>
<keyword evidence="1" id="KW-0812">Transmembrane</keyword>
<evidence type="ECO:0000313" key="5">
    <source>
        <dbReference type="Proteomes" id="UP001139035"/>
    </source>
</evidence>
<proteinExistence type="predicted"/>
<dbReference type="EMBL" id="JAJUWU010000010">
    <property type="protein sequence ID" value="MCE7028791.1"/>
    <property type="molecule type" value="Genomic_DNA"/>
</dbReference>
<dbReference type="Pfam" id="PF07331">
    <property type="entry name" value="TctB"/>
    <property type="match status" value="1"/>
</dbReference>
<feature type="domain" description="DUF1468" evidence="2">
    <location>
        <begin position="6"/>
        <end position="138"/>
    </location>
</feature>
<accession>A0A9X1P3V9</accession>
<keyword evidence="5" id="KW-1185">Reference proteome</keyword>
<evidence type="ECO:0000313" key="4">
    <source>
        <dbReference type="EMBL" id="MCE7028791.1"/>
    </source>
</evidence>
<gene>
    <name evidence="3" type="ORF">LZD57_07075</name>
    <name evidence="4" type="ORF">LZD57_12390</name>
</gene>
<dbReference type="AlphaFoldDB" id="A0A9X1P3V9"/>
<evidence type="ECO:0000313" key="3">
    <source>
        <dbReference type="EMBL" id="MCE7027749.1"/>
    </source>
</evidence>
<feature type="transmembrane region" description="Helical" evidence="1">
    <location>
        <begin position="76"/>
        <end position="105"/>
    </location>
</feature>
<dbReference type="InterPro" id="IPR009936">
    <property type="entry name" value="DUF1468"/>
</dbReference>
<reference evidence="4" key="1">
    <citation type="submission" date="2022-01" db="EMBL/GenBank/DDBJ databases">
        <title>Jiella avicenniae sp. nov., a novel endophytic bacterium isolated from bark of Avicennia marina.</title>
        <authorList>
            <person name="Tuo L."/>
        </authorList>
    </citation>
    <scope>NUCLEOTIDE SEQUENCE</scope>
    <source>
        <strain evidence="4">CBK1P-4</strain>
    </source>
</reference>